<dbReference type="FunFam" id="1.20.1250.20:FF:000065">
    <property type="entry name" value="Putative MFS pantothenate transporter"/>
    <property type="match status" value="1"/>
</dbReference>
<dbReference type="Gene3D" id="1.20.1250.20">
    <property type="entry name" value="MFS general substrate transporter like domains"/>
    <property type="match status" value="2"/>
</dbReference>
<keyword evidence="2" id="KW-0813">Transport</keyword>
<dbReference type="Pfam" id="PF07690">
    <property type="entry name" value="MFS_1"/>
    <property type="match status" value="1"/>
</dbReference>
<keyword evidence="10" id="KW-1185">Reference proteome</keyword>
<dbReference type="Proteomes" id="UP000701341">
    <property type="component" value="Unassembled WGS sequence"/>
</dbReference>
<name>A0A9P5L364_PENCR</name>
<evidence type="ECO:0000256" key="1">
    <source>
        <dbReference type="ARBA" id="ARBA00004141"/>
    </source>
</evidence>
<dbReference type="PANTHER" id="PTHR43791:SF39">
    <property type="entry name" value="TRANSPORTER LIZ1_SEO1, PUTATIVE (AFU_ORTHOLOGUE AFUA_3G00980)-RELATED"/>
    <property type="match status" value="1"/>
</dbReference>
<feature type="domain" description="Major facilitator superfamily (MFS) profile" evidence="8">
    <location>
        <begin position="47"/>
        <end position="460"/>
    </location>
</feature>
<evidence type="ECO:0000313" key="10">
    <source>
        <dbReference type="Proteomes" id="UP000701341"/>
    </source>
</evidence>
<dbReference type="OrthoDB" id="3639251at2759"/>
<dbReference type="GO" id="GO:0022857">
    <property type="term" value="F:transmembrane transporter activity"/>
    <property type="evidence" value="ECO:0007669"/>
    <property type="project" value="InterPro"/>
</dbReference>
<evidence type="ECO:0000256" key="3">
    <source>
        <dbReference type="ARBA" id="ARBA00022692"/>
    </source>
</evidence>
<evidence type="ECO:0000259" key="8">
    <source>
        <dbReference type="PROSITE" id="PS50850"/>
    </source>
</evidence>
<sequence>MASAATKHTQHPGVQRSRKQRFVNKIWDSLDKSPEDRKLIAKIDWFILSYVCVAYFVKYLDQTNVSNAYISGMKQDLDMAGNDLNYLTTYWTIGYILGQIPSQIILTKVQPSIWLPSLELIWSILVMAMAATKDLKTIYILRFFVGLLEASAYPGIMTLLGNWYQPSELAKRACIFQASSSVAQMFGGYLQAALYANMNGAHGLAAWRWLFIFDGVIGIPIALYGYFAIPDSPTTTKARWLTSAEKQRAIQRMESVGRKPAKSLTLRNIINLFREWPVYLFTLSFTCYIQATRVYAYFNVWLKETGNYTVEQANVIPTAGYGTLVFFTLFFAWTSDGLNNRWLVIVFGATLSLIGAIILSVSVRPDGNTAAIIAGFILTYLVTGTAGIYMTYITEVCNYSYEHRALIIALADTAGYVFVAWLPLFTFNTGEAPWFKIGYKMTAIFLGLQIFFILLVPIARNRWPVGKYQHNPGNMREHDTEAQPAV</sequence>
<feature type="transmembrane region" description="Helical" evidence="7">
    <location>
        <begin position="437"/>
        <end position="459"/>
    </location>
</feature>
<evidence type="ECO:0000256" key="6">
    <source>
        <dbReference type="ARBA" id="ARBA00037968"/>
    </source>
</evidence>
<organism evidence="9 10">
    <name type="scientific">Penicillium crustosum</name>
    <name type="common">Blue mold fungus</name>
    <dbReference type="NCBI Taxonomy" id="36656"/>
    <lineage>
        <taxon>Eukaryota</taxon>
        <taxon>Fungi</taxon>
        <taxon>Dikarya</taxon>
        <taxon>Ascomycota</taxon>
        <taxon>Pezizomycotina</taxon>
        <taxon>Eurotiomycetes</taxon>
        <taxon>Eurotiomycetidae</taxon>
        <taxon>Eurotiales</taxon>
        <taxon>Aspergillaceae</taxon>
        <taxon>Penicillium</taxon>
    </lineage>
</organism>
<evidence type="ECO:0000256" key="4">
    <source>
        <dbReference type="ARBA" id="ARBA00022989"/>
    </source>
</evidence>
<comment type="similarity">
    <text evidence="6">Belongs to the major facilitator superfamily. Allantoate permease family.</text>
</comment>
<dbReference type="SUPFAM" id="SSF103473">
    <property type="entry name" value="MFS general substrate transporter"/>
    <property type="match status" value="1"/>
</dbReference>
<dbReference type="PANTHER" id="PTHR43791">
    <property type="entry name" value="PERMEASE-RELATED"/>
    <property type="match status" value="1"/>
</dbReference>
<evidence type="ECO:0000256" key="2">
    <source>
        <dbReference type="ARBA" id="ARBA00022448"/>
    </source>
</evidence>
<feature type="transmembrane region" description="Helical" evidence="7">
    <location>
        <begin position="138"/>
        <end position="161"/>
    </location>
</feature>
<feature type="transmembrane region" description="Helical" evidence="7">
    <location>
        <begin position="318"/>
        <end position="335"/>
    </location>
</feature>
<evidence type="ECO:0000256" key="5">
    <source>
        <dbReference type="ARBA" id="ARBA00023136"/>
    </source>
</evidence>
<dbReference type="GO" id="GO:0016020">
    <property type="term" value="C:membrane"/>
    <property type="evidence" value="ECO:0007669"/>
    <property type="project" value="UniProtKB-SubCell"/>
</dbReference>
<feature type="transmembrane region" description="Helical" evidence="7">
    <location>
        <begin position="276"/>
        <end position="298"/>
    </location>
</feature>
<dbReference type="AlphaFoldDB" id="A0A9P5L364"/>
<keyword evidence="5 7" id="KW-0472">Membrane</keyword>
<keyword evidence="3 7" id="KW-0812">Transmembrane</keyword>
<comment type="subcellular location">
    <subcellularLocation>
        <location evidence="1">Membrane</location>
        <topology evidence="1">Multi-pass membrane protein</topology>
    </subcellularLocation>
</comment>
<dbReference type="InterPro" id="IPR020846">
    <property type="entry name" value="MFS_dom"/>
</dbReference>
<dbReference type="InterPro" id="IPR011701">
    <property type="entry name" value="MFS"/>
</dbReference>
<gene>
    <name evidence="9" type="ORF">PCG10_006281</name>
</gene>
<comment type="caution">
    <text evidence="9">The sequence shown here is derived from an EMBL/GenBank/DDBJ whole genome shotgun (WGS) entry which is preliminary data.</text>
</comment>
<evidence type="ECO:0000256" key="7">
    <source>
        <dbReference type="SAM" id="Phobius"/>
    </source>
</evidence>
<feature type="transmembrane region" description="Helical" evidence="7">
    <location>
        <begin position="206"/>
        <end position="229"/>
    </location>
</feature>
<reference evidence="9" key="1">
    <citation type="submission" date="2020-02" db="EMBL/GenBank/DDBJ databases">
        <authorList>
            <person name="Lichtner F.J."/>
        </authorList>
    </citation>
    <scope>NUCLEOTIDE SEQUENCE</scope>
    <source>
        <strain evidence="9">G10</strain>
    </source>
</reference>
<feature type="transmembrane region" description="Helical" evidence="7">
    <location>
        <begin position="405"/>
        <end position="425"/>
    </location>
</feature>
<protein>
    <recommendedName>
        <fullName evidence="8">Major facilitator superfamily (MFS) profile domain-containing protein</fullName>
    </recommendedName>
</protein>
<feature type="transmembrane region" description="Helical" evidence="7">
    <location>
        <begin position="369"/>
        <end position="393"/>
    </location>
</feature>
<evidence type="ECO:0000313" key="9">
    <source>
        <dbReference type="EMBL" id="KAF7523976.1"/>
    </source>
</evidence>
<proteinExistence type="inferred from homology"/>
<accession>A0A9P5L364</accession>
<dbReference type="InterPro" id="IPR036259">
    <property type="entry name" value="MFS_trans_sf"/>
</dbReference>
<dbReference type="EMBL" id="JAAOZQ010000040">
    <property type="protein sequence ID" value="KAF7523976.1"/>
    <property type="molecule type" value="Genomic_DNA"/>
</dbReference>
<keyword evidence="4 7" id="KW-1133">Transmembrane helix</keyword>
<dbReference type="PROSITE" id="PS50850">
    <property type="entry name" value="MFS"/>
    <property type="match status" value="1"/>
</dbReference>
<feature type="transmembrane region" description="Helical" evidence="7">
    <location>
        <begin position="342"/>
        <end position="363"/>
    </location>
</feature>